<dbReference type="WBParaSite" id="JU765_v2.g7378.t2">
    <property type="protein sequence ID" value="JU765_v2.g7378.t2"/>
    <property type="gene ID" value="JU765_v2.g7378"/>
</dbReference>
<organism evidence="1 2">
    <name type="scientific">Panagrolaimus sp. JU765</name>
    <dbReference type="NCBI Taxonomy" id="591449"/>
    <lineage>
        <taxon>Eukaryota</taxon>
        <taxon>Metazoa</taxon>
        <taxon>Ecdysozoa</taxon>
        <taxon>Nematoda</taxon>
        <taxon>Chromadorea</taxon>
        <taxon>Rhabditida</taxon>
        <taxon>Tylenchina</taxon>
        <taxon>Panagrolaimomorpha</taxon>
        <taxon>Panagrolaimoidea</taxon>
        <taxon>Panagrolaimidae</taxon>
        <taxon>Panagrolaimus</taxon>
    </lineage>
</organism>
<proteinExistence type="predicted"/>
<dbReference type="Proteomes" id="UP000887576">
    <property type="component" value="Unplaced"/>
</dbReference>
<sequence length="1130" mass="128538">MGFRYETEEDDFLREIEDMQQCANTDTSDDLHEESPVLGTLCSLVSEITELRKMYRMTNLQNRKLKRKLIESASLSPPPRFNKTASVVNRVSAAFIDSRDRILPRLRSGNNSTLSSSTSTKSKRRDVEVRTGARERMSSPPHKENLTVSSYSTDLSSDTFSSSYNRRSWNNHQKIRKPPLVLPELSDSDGDQSEFMEENMADSRFLSPYPTSKVTSKSGLSDQTSASSTSSCAEVPDSMTGSRTSFLEFFGFRKKCEKNESPRQYFSSKISVKRKKRKTNDNENFTSSIIHNSVSKLDKNESSSSVNLGGSFPNIKGTAASANVKVDATCLDNNSFTNQLVQTPAVTKHVSKSLKNVAAERQIKQRSRFFDESEDDFENYRKKIRPKSAIYLEPEEMLTKGKLKDKTKSCKSVSSRGTTASEDVRSNYVVDEDMQNLKDENSLLRNEVQILKTRNNRLIDQLREKSVQLSRLQDHVAGIEQQLDTYRQKWQLNDALDKLCLQDRLSMSSQAIMENVEEKLREFDKKLQNVRLDSVENQKLALETAMKEQNAYQQQLDQIEQLQRENFSLLQMKAAESGPFDKIIQQKLNLMPSYDAMYSFAMGIVRKLGQLREMLLEKTSIINQNEFELMHAQSSLLIAQAQTERLRYQIYALKEQKRPRRAASFHGEDLLETLVKPRMNFYLPFREYGARIQRQRRCQNNNIDTFAEQNEQNIEIEFLRLFDYARTLSKICEDVATPIRQNQSESVVIHQTAQNKNVISPIQSPLLNDHRRVFQCKNAHQSIALRDKNVSRSPVRRPISLVETKDQFSGNIRKFAEDMNKIQDGNVAINNFNNKCKLIGCGKSGHVKTIVSSLQDVSNANGSCSPIGTPNMGRRLLLTSQSFKKERKLVKQSSLQNPPKCYRDEKGYPVYDSPPRQSDDYVSISHQLPAPTSGMSLSTNNGLTRIPSIERRIPIQKKLSQLPQSSFSANSSPIIGSIHLKNSRNVLNRKSPVSLTDSPFLQRNNGLRSNQIPPSPSSSRSTTTSPLASRRYFNYQNQPPNVLTSLQQMLHQYPSQHEQTIKEEDEPRSISISEASVATTIEKVLPSRTDNGSRMASSSKLPKLSPHQDRAKKAGSSWLSKFRLNNKKIT</sequence>
<evidence type="ECO:0000313" key="2">
    <source>
        <dbReference type="WBParaSite" id="JU765_v2.g7378.t2"/>
    </source>
</evidence>
<accession>A0AC34RJH4</accession>
<reference evidence="2" key="1">
    <citation type="submission" date="2022-11" db="UniProtKB">
        <authorList>
            <consortium name="WormBaseParasite"/>
        </authorList>
    </citation>
    <scope>IDENTIFICATION</scope>
</reference>
<evidence type="ECO:0000313" key="1">
    <source>
        <dbReference type="Proteomes" id="UP000887576"/>
    </source>
</evidence>
<protein>
    <submittedName>
        <fullName evidence="2">Uncharacterized protein</fullName>
    </submittedName>
</protein>
<name>A0AC34RJH4_9BILA</name>